<dbReference type="Gene3D" id="2.60.40.150">
    <property type="entry name" value="C2 domain"/>
    <property type="match status" value="1"/>
</dbReference>
<evidence type="ECO:0000256" key="1">
    <source>
        <dbReference type="SAM" id="MobiDB-lite"/>
    </source>
</evidence>
<keyword evidence="2" id="KW-0472">Membrane</keyword>
<feature type="domain" description="C2" evidence="3">
    <location>
        <begin position="1582"/>
        <end position="1706"/>
    </location>
</feature>
<name>A0A7S1AHT7_NOCSC</name>
<keyword evidence="2" id="KW-0812">Transmembrane</keyword>
<dbReference type="InterPro" id="IPR035892">
    <property type="entry name" value="C2_domain_sf"/>
</dbReference>
<reference evidence="4" key="1">
    <citation type="submission" date="2021-01" db="EMBL/GenBank/DDBJ databases">
        <authorList>
            <person name="Corre E."/>
            <person name="Pelletier E."/>
            <person name="Niang G."/>
            <person name="Scheremetjew M."/>
            <person name="Finn R."/>
            <person name="Kale V."/>
            <person name="Holt S."/>
            <person name="Cochrane G."/>
            <person name="Meng A."/>
            <person name="Brown T."/>
            <person name="Cohen L."/>
        </authorList>
    </citation>
    <scope>NUCLEOTIDE SEQUENCE</scope>
</reference>
<protein>
    <recommendedName>
        <fullName evidence="3">C2 domain-containing protein</fullName>
    </recommendedName>
</protein>
<gene>
    <name evidence="4" type="ORF">NSCI0253_LOCUS28983</name>
</gene>
<accession>A0A7S1AHT7</accession>
<evidence type="ECO:0000256" key="2">
    <source>
        <dbReference type="SAM" id="Phobius"/>
    </source>
</evidence>
<feature type="domain" description="C2" evidence="3">
    <location>
        <begin position="644"/>
        <end position="791"/>
    </location>
</feature>
<keyword evidence="2" id="KW-1133">Transmembrane helix</keyword>
<organism evidence="4">
    <name type="scientific">Noctiluca scintillans</name>
    <name type="common">Sea sparkle</name>
    <name type="synonym">Red tide dinoflagellate</name>
    <dbReference type="NCBI Taxonomy" id="2966"/>
    <lineage>
        <taxon>Eukaryota</taxon>
        <taxon>Sar</taxon>
        <taxon>Alveolata</taxon>
        <taxon>Dinophyceae</taxon>
        <taxon>Noctilucales</taxon>
        <taxon>Noctilucaceae</taxon>
        <taxon>Noctiluca</taxon>
    </lineage>
</organism>
<evidence type="ECO:0000313" key="4">
    <source>
        <dbReference type="EMBL" id="CAD8854631.1"/>
    </source>
</evidence>
<feature type="compositionally biased region" description="Basic and acidic residues" evidence="1">
    <location>
        <begin position="1552"/>
        <end position="1571"/>
    </location>
</feature>
<dbReference type="EMBL" id="HBFQ01040883">
    <property type="protein sequence ID" value="CAD8854631.1"/>
    <property type="molecule type" value="Transcribed_RNA"/>
</dbReference>
<proteinExistence type="predicted"/>
<feature type="compositionally biased region" description="Acidic residues" evidence="1">
    <location>
        <begin position="1426"/>
        <end position="1443"/>
    </location>
</feature>
<feature type="compositionally biased region" description="Acidic residues" evidence="1">
    <location>
        <begin position="1116"/>
        <end position="1132"/>
    </location>
</feature>
<feature type="compositionally biased region" description="Basic and acidic residues" evidence="1">
    <location>
        <begin position="1405"/>
        <end position="1415"/>
    </location>
</feature>
<dbReference type="SUPFAM" id="SSF49562">
    <property type="entry name" value="C2 domain (Calcium/lipid-binding domain, CaLB)"/>
    <property type="match status" value="1"/>
</dbReference>
<feature type="transmembrane region" description="Helical" evidence="2">
    <location>
        <begin position="2043"/>
        <end position="2067"/>
    </location>
</feature>
<feature type="region of interest" description="Disordered" evidence="1">
    <location>
        <begin position="1116"/>
        <end position="1137"/>
    </location>
</feature>
<feature type="region of interest" description="Disordered" evidence="1">
    <location>
        <begin position="185"/>
        <end position="207"/>
    </location>
</feature>
<dbReference type="PROSITE" id="PS50004">
    <property type="entry name" value="C2"/>
    <property type="match status" value="2"/>
</dbReference>
<evidence type="ECO:0000259" key="3">
    <source>
        <dbReference type="PROSITE" id="PS50004"/>
    </source>
</evidence>
<sequence>MGVDALNVTSWTVQARVCSVLLKYGNTEEKNVVATLKLKRRNGTERDSHHGRYSSAQVPVVCDDTNAGGKYLTMAEWDDSPANMIMWKDLRETRVGLLGYILHLTLDIHHPPVPVEEHRSVGLRHKHVKPEETPVVESTYSFNESLGEIVELIDDANTAFRFDAQVATQDGSCRGWVRLEVDAHKGTPHHQPRLPPRDEEAPVRGRLNEPDNVVPVRVGVRPGHNVKTVTFYCNLWATGVMTNLGDKIFVKISTSVETSLQFPDFESTEKVPNSPGENFDMWCPSTEAVKMRDNDRKCKIELYSKSSGLFTGKEQLLGEAMIYELETDKPIFLPLFGGALQGPADRADHAMQMVKGAQRPPSTYHGTVAVIFRKAPRTPDAAMLKEIRSKRLHHSLSVKLWRGLYLKEFAGLHVRVLVQIPGSFLCVRGAGKELHDRGWDLNRNLLSFPGRVDKTGVLRFVKSHRLDLRTASGRDAEPPLSWVERGTEPRMNALIRVEGVVRHAYLYVVVVGEEDLPPKMFGRLRMQKQVSDTGESGVPRWKRMRWDQSVVDKPEGHPAGFILGSAWLTPGVVPTFTSEAISCDSERTQSVKSPIPSGPISIPEQATPEIIENLSAVRPASVLCRPVYCPLTGSHYFNQAPELPLQDHQFLAQSPEAMCECYCHIDVLTARSLEAMDDNGLADPRYEVWCEDRAYLMNGDAPASLNPTFNDRLVIPFKVELEPKMRDPSGLDKLPQPIPLPPVVFVLLDKDEEKYTTKFQVMGMMTVKHPEVFEQLESPLDLNDKHKPVWYDVHKPIATDFLATEAGGIDPMWRTKPRVLLAAGFSLIQAVNNFHPVDSGEKSDKEKDIKLGKILTKCSKMITITVDLLGLRDLSPDTVKNTRLNVLSFWPRENGSIKIPSEGDILTKLNPSFLMPPDTSEEARKFAESVKSLVRIKGLCDAKGTDDGDSDATSVATSVALDSVRGVRLRAPGYAVPVIDYLQPRVDPTDDEAKPFVLYPDITFEIRDEGSDLCYGSLSTTLPFDRPLQGGVEDMSAKTWLVSCAEEMAALSAVEADAFLKLVEPMNKAAAVEGSYSVHVDVFAARDGWLMWDKDVHTGARLNSHRLFTLADTEEDCESDGSKSDDDDDDDDVKQKGPKKILRVQKFNPFDWMFEKKSFQGLAFADTAAPTLVCCDRTNPANTMPKSWTQLFSAAITKTPQVTKKFETENTGSMRALCKENHFTAATHLAAPAPVKFKPSDHTGAPASGDPHNLAVNQHCFIRPVGHVVSDDDRDSRFLARLRMTVPWAVSRQWEESRSGDDGGATQTLNIQHTYDAIDDMSNNYVVFKFKKPAVVVWAPPECVDQFPSPGDTLFVMMLTDGSRKLHLVQVPSFDMRFKFESQWRVKKTLTSRYRTLEREIQAEAKKRAEREAKTDASQPKPLGEGEAEEEQPDSGDQDETELDASQKKKKKKVEPDGHSRPIHIPKNGFVLRLEKVRGIGYDRPQTNSWYRTVLKTTVPEVENLPESTEDDYQMVREFFLSRFQNLSRNFSPGNTDQDSYAGKIKGHVTVTEEHQEKDAQSEGRKNGEVARRKRHKELSLVQSQPIYQLWSDETVHLELYMLTARDLKLPSSVGDFDPVMKVYFNNSPQHQIQERKLTGEGLPSPTNLPIYRRFTFEVPMPGACSLRIELFDENNLRNVMVGYVQIDVEDRWFAMLSRNMRSMSNREFLRTHASPTKNLYVRRPEKHLVEGRKWKDPVAPSILPDTARKEGAVHVGPHLPPMAPNPIEGLQLLRADQDTGEDVPVGSLRFWMDMVPVDSRSDTFDLPALKTIPMVVYVTVKRVQKISIFRDIGSRNNLQVRGKMRFVDMMGYHTNTHAKTDVAKYQRADAHFNWRWKFEVKVPCQTCKLTLEIFNVNSIAVDDLVYNPKEISMDHFLDLAQDNFLNEKPALGMKTEIVVFDTWKDMDAMKLVSKKDKKSFSVLQCCLRCFWLLKRLLLPKKTEPKPCFMTVELEVLPKVAADVDPHPLERIGPAKGRVSLQEMIENPRAAAVILCGPRNIRIVVLFTVASLCFLTILLVILVLFLLSPYVDVSSSFVS</sequence>
<dbReference type="InterPro" id="IPR000008">
    <property type="entry name" value="C2_dom"/>
</dbReference>
<dbReference type="Pfam" id="PF00168">
    <property type="entry name" value="C2"/>
    <property type="match status" value="2"/>
</dbReference>
<feature type="region of interest" description="Disordered" evidence="1">
    <location>
        <begin position="1405"/>
        <end position="1467"/>
    </location>
</feature>
<feature type="compositionally biased region" description="Basic and acidic residues" evidence="1">
    <location>
        <begin position="195"/>
        <end position="207"/>
    </location>
</feature>
<feature type="region of interest" description="Disordered" evidence="1">
    <location>
        <begin position="1552"/>
        <end position="1576"/>
    </location>
</feature>